<dbReference type="SMART" id="SM00342">
    <property type="entry name" value="HTH_ARAC"/>
    <property type="match status" value="1"/>
</dbReference>
<dbReference type="EMBL" id="JACOOU010000001">
    <property type="protein sequence ID" value="MBC5671196.1"/>
    <property type="molecule type" value="Genomic_DNA"/>
</dbReference>
<evidence type="ECO:0000256" key="3">
    <source>
        <dbReference type="ARBA" id="ARBA00022490"/>
    </source>
</evidence>
<dbReference type="PROSITE" id="PS01124">
    <property type="entry name" value="HTH_ARAC_FAMILY_2"/>
    <property type="match status" value="1"/>
</dbReference>
<keyword evidence="5" id="KW-0902">Two-component regulatory system</keyword>
<dbReference type="Proteomes" id="UP000654573">
    <property type="component" value="Unassembled WGS sequence"/>
</dbReference>
<dbReference type="InterPro" id="IPR018060">
    <property type="entry name" value="HTH_AraC"/>
</dbReference>
<dbReference type="InterPro" id="IPR051552">
    <property type="entry name" value="HptR"/>
</dbReference>
<comment type="caution">
    <text evidence="13">The sequence shown here is derived from an EMBL/GenBank/DDBJ whole genome shotgun (WGS) entry which is preliminary data.</text>
</comment>
<keyword evidence="6" id="KW-0805">Transcription regulation</keyword>
<dbReference type="Gene3D" id="3.40.50.2300">
    <property type="match status" value="1"/>
</dbReference>
<feature type="domain" description="Response regulatory" evidence="12">
    <location>
        <begin position="5"/>
        <end position="122"/>
    </location>
</feature>
<dbReference type="PANTHER" id="PTHR42713">
    <property type="entry name" value="HISTIDINE KINASE-RELATED"/>
    <property type="match status" value="1"/>
</dbReference>
<evidence type="ECO:0000259" key="12">
    <source>
        <dbReference type="PROSITE" id="PS50110"/>
    </source>
</evidence>
<dbReference type="SUPFAM" id="SSF46689">
    <property type="entry name" value="Homeodomain-like"/>
    <property type="match status" value="1"/>
</dbReference>
<dbReference type="InterPro" id="IPR018062">
    <property type="entry name" value="HTH_AraC-typ_CS"/>
</dbReference>
<dbReference type="SMART" id="SM00448">
    <property type="entry name" value="REC"/>
    <property type="match status" value="1"/>
</dbReference>
<sequence length="348" mass="40123">MQKYQVLFVDDDRAVGYIVSRFRVWENSDFSLKSIASSSAEALKLMEKESYDLVITDIRMPGMDGLELIRTIKERYRRTICIISSTYSDFEYAREGMRLGAADYISKPLTDKKMEEGLAHVKNILDEERSRSTVGADLFMAMDQGLENRLLDFILDGREIPEKLWKSAAAGIEARYPGQPEKLACVLEYFLQRIKEQIQKKYPWLQYFIDRENKLDADSCKEEFAASLQEISDLAGRFQLSAQDSTLNRICTSLSSHIGEADALDKTAEEVELSKDYIRVLFRNKTGIGFSKYMTMMRMEYAKELLRTSNLKIYEIAEACGYAAIDYFAKRFKEYTGAAPIQYRKEIL</sequence>
<dbReference type="PROSITE" id="PS50110">
    <property type="entry name" value="RESPONSE_REGULATORY"/>
    <property type="match status" value="1"/>
</dbReference>
<proteinExistence type="predicted"/>
<keyword evidence="3" id="KW-0963">Cytoplasm</keyword>
<dbReference type="PANTHER" id="PTHR42713:SF3">
    <property type="entry name" value="TRANSCRIPTIONAL REGULATORY PROTEIN HPTR"/>
    <property type="match status" value="1"/>
</dbReference>
<dbReference type="PROSITE" id="PS00041">
    <property type="entry name" value="HTH_ARAC_FAMILY_1"/>
    <property type="match status" value="1"/>
</dbReference>
<keyword evidence="8" id="KW-0804">Transcription</keyword>
<evidence type="ECO:0000256" key="4">
    <source>
        <dbReference type="ARBA" id="ARBA00022553"/>
    </source>
</evidence>
<dbReference type="PRINTS" id="PR00032">
    <property type="entry name" value="HTHARAC"/>
</dbReference>
<feature type="domain" description="HTH araC/xylS-type" evidence="11">
    <location>
        <begin position="248"/>
        <end position="346"/>
    </location>
</feature>
<dbReference type="Pfam" id="PF00072">
    <property type="entry name" value="Response_reg"/>
    <property type="match status" value="1"/>
</dbReference>
<organism evidence="13 14">
    <name type="scientific">Blautia celeris</name>
    <dbReference type="NCBI Taxonomy" id="2763026"/>
    <lineage>
        <taxon>Bacteria</taxon>
        <taxon>Bacillati</taxon>
        <taxon>Bacillota</taxon>
        <taxon>Clostridia</taxon>
        <taxon>Lachnospirales</taxon>
        <taxon>Lachnospiraceae</taxon>
        <taxon>Blautia</taxon>
    </lineage>
</organism>
<evidence type="ECO:0000313" key="13">
    <source>
        <dbReference type="EMBL" id="MBC5671196.1"/>
    </source>
</evidence>
<dbReference type="SUPFAM" id="SSF52172">
    <property type="entry name" value="CheY-like"/>
    <property type="match status" value="1"/>
</dbReference>
<accession>A0ABR7F9Z9</accession>
<dbReference type="InterPro" id="IPR011006">
    <property type="entry name" value="CheY-like_superfamily"/>
</dbReference>
<comment type="function">
    <text evidence="9">May play the central regulatory role in sporulation. It may be an element of the effector pathway responsible for the activation of sporulation genes in response to nutritional stress. Spo0A may act in concert with spo0H (a sigma factor) to control the expression of some genes that are critical to the sporulation process.</text>
</comment>
<dbReference type="RefSeq" id="WP_186970965.1">
    <property type="nucleotide sequence ID" value="NZ_JACOOU010000001.1"/>
</dbReference>
<keyword evidence="7" id="KW-0238">DNA-binding</keyword>
<evidence type="ECO:0000256" key="6">
    <source>
        <dbReference type="ARBA" id="ARBA00023015"/>
    </source>
</evidence>
<comment type="subcellular location">
    <subcellularLocation>
        <location evidence="1">Cytoplasm</location>
    </subcellularLocation>
</comment>
<dbReference type="InterPro" id="IPR001789">
    <property type="entry name" value="Sig_transdc_resp-reg_receiver"/>
</dbReference>
<evidence type="ECO:0000256" key="5">
    <source>
        <dbReference type="ARBA" id="ARBA00023012"/>
    </source>
</evidence>
<evidence type="ECO:0000259" key="11">
    <source>
        <dbReference type="PROSITE" id="PS01124"/>
    </source>
</evidence>
<dbReference type="Pfam" id="PF12833">
    <property type="entry name" value="HTH_18"/>
    <property type="match status" value="1"/>
</dbReference>
<evidence type="ECO:0000256" key="10">
    <source>
        <dbReference type="PROSITE-ProRule" id="PRU00169"/>
    </source>
</evidence>
<evidence type="ECO:0000256" key="9">
    <source>
        <dbReference type="ARBA" id="ARBA00024867"/>
    </source>
</evidence>
<dbReference type="CDD" id="cd17536">
    <property type="entry name" value="REC_YesN-like"/>
    <property type="match status" value="1"/>
</dbReference>
<keyword evidence="4 10" id="KW-0597">Phosphoprotein</keyword>
<dbReference type="Gene3D" id="1.10.10.60">
    <property type="entry name" value="Homeodomain-like"/>
    <property type="match status" value="2"/>
</dbReference>
<evidence type="ECO:0000313" key="14">
    <source>
        <dbReference type="Proteomes" id="UP000654573"/>
    </source>
</evidence>
<keyword evidence="14" id="KW-1185">Reference proteome</keyword>
<name>A0ABR7F9Z9_9FIRM</name>
<protein>
    <recommendedName>
        <fullName evidence="2">Stage 0 sporulation protein A homolog</fullName>
    </recommendedName>
</protein>
<feature type="modified residue" description="4-aspartylphosphate" evidence="10">
    <location>
        <position position="57"/>
    </location>
</feature>
<evidence type="ECO:0000256" key="2">
    <source>
        <dbReference type="ARBA" id="ARBA00018672"/>
    </source>
</evidence>
<gene>
    <name evidence="13" type="ORF">H8S76_02970</name>
</gene>
<dbReference type="InterPro" id="IPR009057">
    <property type="entry name" value="Homeodomain-like_sf"/>
</dbReference>
<reference evidence="13 14" key="1">
    <citation type="submission" date="2020-08" db="EMBL/GenBank/DDBJ databases">
        <title>Genome public.</title>
        <authorList>
            <person name="Liu C."/>
            <person name="Sun Q."/>
        </authorList>
    </citation>
    <scope>NUCLEOTIDE SEQUENCE [LARGE SCALE GENOMIC DNA]</scope>
    <source>
        <strain evidence="13 14">NSJ-34</strain>
    </source>
</reference>
<evidence type="ECO:0000256" key="8">
    <source>
        <dbReference type="ARBA" id="ARBA00023163"/>
    </source>
</evidence>
<evidence type="ECO:0000256" key="7">
    <source>
        <dbReference type="ARBA" id="ARBA00023125"/>
    </source>
</evidence>
<evidence type="ECO:0000256" key="1">
    <source>
        <dbReference type="ARBA" id="ARBA00004496"/>
    </source>
</evidence>
<dbReference type="InterPro" id="IPR020449">
    <property type="entry name" value="Tscrpt_reg_AraC-type_HTH"/>
</dbReference>